<evidence type="ECO:0000256" key="1">
    <source>
        <dbReference type="SAM" id="SignalP"/>
    </source>
</evidence>
<reference evidence="2" key="2">
    <citation type="submission" date="2024-04" db="UniProtKB">
        <authorList>
            <consortium name="EnsemblMetazoa"/>
        </authorList>
    </citation>
    <scope>IDENTIFICATION</scope>
    <source>
        <strain evidence="2">EBRO</strain>
    </source>
</reference>
<evidence type="ECO:0008006" key="4">
    <source>
        <dbReference type="Google" id="ProtNLM"/>
    </source>
</evidence>
<feature type="chain" id="PRO_5044707657" description="Secreted protein" evidence="1">
    <location>
        <begin position="27"/>
        <end position="87"/>
    </location>
</feature>
<organism evidence="2 3">
    <name type="scientific">Anopheles atroparvus</name>
    <name type="common">European mosquito</name>
    <dbReference type="NCBI Taxonomy" id="41427"/>
    <lineage>
        <taxon>Eukaryota</taxon>
        <taxon>Metazoa</taxon>
        <taxon>Ecdysozoa</taxon>
        <taxon>Arthropoda</taxon>
        <taxon>Hexapoda</taxon>
        <taxon>Insecta</taxon>
        <taxon>Pterygota</taxon>
        <taxon>Neoptera</taxon>
        <taxon>Endopterygota</taxon>
        <taxon>Diptera</taxon>
        <taxon>Nematocera</taxon>
        <taxon>Culicoidea</taxon>
        <taxon>Culicidae</taxon>
        <taxon>Anophelinae</taxon>
        <taxon>Anopheles</taxon>
    </lineage>
</organism>
<protein>
    <recommendedName>
        <fullName evidence="4">Secreted protein</fullName>
    </recommendedName>
</protein>
<keyword evidence="3" id="KW-1185">Reference proteome</keyword>
<dbReference type="EnsemblMetazoa" id="ENSAATROPT009689">
    <property type="protein sequence ID" value="ENSAATROPP008769"/>
    <property type="gene ID" value="ENSAATROPG007900"/>
</dbReference>
<feature type="signal peptide" evidence="1">
    <location>
        <begin position="1"/>
        <end position="26"/>
    </location>
</feature>
<evidence type="ECO:0000313" key="3">
    <source>
        <dbReference type="Proteomes" id="UP000075880"/>
    </source>
</evidence>
<accession>A0AAG5DTQ6</accession>
<proteinExistence type="predicted"/>
<dbReference type="AlphaFoldDB" id="A0AAG5DTQ6"/>
<dbReference type="EnsemblMetazoa" id="ENSAATROPT016493">
    <property type="protein sequence ID" value="ENSAATROPP014496"/>
    <property type="gene ID" value="ENSAATROPG013497"/>
</dbReference>
<reference evidence="3" key="1">
    <citation type="submission" date="2021-09" db="EMBL/GenBank/DDBJ databases">
        <authorList>
            <consortium name="Infravec"/>
            <person name="Campbell I L."/>
            <person name="Maslen G."/>
            <person name="Yates A."/>
        </authorList>
    </citation>
    <scope>NUCLEOTIDE SEQUENCE [LARGE SCALE GENOMIC DNA]</scope>
    <source>
        <strain evidence="3">Infravec2 EBRE</strain>
    </source>
</reference>
<name>A0AAG5DTQ6_ANOAO</name>
<dbReference type="Proteomes" id="UP000075880">
    <property type="component" value="Unassembled WGS sequence"/>
</dbReference>
<sequence length="87" mass="10047">MYRKVPSSEFVVVCVPCLALLDGCECECDLLLTGMCVYMGARATRSPFRNGSKFRFCQFLQCVLKNGFSDKNNWTFFFSFAFSKQYF</sequence>
<evidence type="ECO:0000313" key="2">
    <source>
        <dbReference type="EnsemblMetazoa" id="ENSAATROPP014496"/>
    </source>
</evidence>
<keyword evidence="1" id="KW-0732">Signal</keyword>